<keyword evidence="3" id="KW-1185">Reference proteome</keyword>
<accession>A0ABQ5REE9</accession>
<evidence type="ECO:0000313" key="3">
    <source>
        <dbReference type="Proteomes" id="UP001144451"/>
    </source>
</evidence>
<sequence>MDAQKANYEVTRMARLLRVTRQGYYAWRKQRQTGPGPRARRRAEIDQAVREAFRASDEVYGARGSLASSLIRAWSSTARRSPPRCVGRALKASARAGSPQ</sequence>
<feature type="region of interest" description="Disordered" evidence="1">
    <location>
        <begin position="77"/>
        <end position="100"/>
    </location>
</feature>
<reference evidence="2" key="1">
    <citation type="submission" date="2022-12" db="EMBL/GenBank/DDBJ databases">
        <title>Reference genome sequencing for broad-spectrum identification of bacterial and archaeal isolates by mass spectrometry.</title>
        <authorList>
            <person name="Sekiguchi Y."/>
            <person name="Tourlousse D.M."/>
        </authorList>
    </citation>
    <scope>NUCLEOTIDE SEQUENCE</scope>
    <source>
        <strain evidence="2">5-2</strain>
    </source>
</reference>
<gene>
    <name evidence="2" type="ORF">BCONGLO52_03550</name>
</gene>
<comment type="caution">
    <text evidence="2">The sequence shown here is derived from an EMBL/GenBank/DDBJ whole genome shotgun (WGS) entry which is preliminary data.</text>
</comment>
<organism evidence="2 3">
    <name type="scientific">Brachybacterium conglomeratum</name>
    <dbReference type="NCBI Taxonomy" id="47846"/>
    <lineage>
        <taxon>Bacteria</taxon>
        <taxon>Bacillati</taxon>
        <taxon>Actinomycetota</taxon>
        <taxon>Actinomycetes</taxon>
        <taxon>Micrococcales</taxon>
        <taxon>Dermabacteraceae</taxon>
        <taxon>Brachybacterium</taxon>
    </lineage>
</organism>
<proteinExistence type="predicted"/>
<evidence type="ECO:0008006" key="4">
    <source>
        <dbReference type="Google" id="ProtNLM"/>
    </source>
</evidence>
<protein>
    <recommendedName>
        <fullName evidence="4">HTH-like domain-containing protein</fullName>
    </recommendedName>
</protein>
<dbReference type="EMBL" id="BSDQ01000001">
    <property type="protein sequence ID" value="GLI29514.1"/>
    <property type="molecule type" value="Genomic_DNA"/>
</dbReference>
<evidence type="ECO:0000313" key="2">
    <source>
        <dbReference type="EMBL" id="GLI29514.1"/>
    </source>
</evidence>
<dbReference type="Proteomes" id="UP001144451">
    <property type="component" value="Unassembled WGS sequence"/>
</dbReference>
<evidence type="ECO:0000256" key="1">
    <source>
        <dbReference type="SAM" id="MobiDB-lite"/>
    </source>
</evidence>
<name>A0ABQ5REE9_9MICO</name>